<protein>
    <submittedName>
        <fullName evidence="1">ATP-binding protein</fullName>
    </submittedName>
</protein>
<dbReference type="InterPro" id="IPR036890">
    <property type="entry name" value="HATPase_C_sf"/>
</dbReference>
<dbReference type="Pfam" id="PF13589">
    <property type="entry name" value="HATPase_c_3"/>
    <property type="match status" value="1"/>
</dbReference>
<evidence type="ECO:0000313" key="2">
    <source>
        <dbReference type="Proteomes" id="UP000887320"/>
    </source>
</evidence>
<dbReference type="EMBL" id="JAHWXT010000002">
    <property type="protein sequence ID" value="MCF0264272.1"/>
    <property type="molecule type" value="Genomic_DNA"/>
</dbReference>
<dbReference type="SUPFAM" id="SSF55874">
    <property type="entry name" value="ATPase domain of HSP90 chaperone/DNA topoisomerase II/histidine kinase"/>
    <property type="match status" value="1"/>
</dbReference>
<gene>
    <name evidence="1" type="ORF">KW868_07315</name>
</gene>
<evidence type="ECO:0000313" key="1">
    <source>
        <dbReference type="EMBL" id="MCF0264272.1"/>
    </source>
</evidence>
<accession>A0A8X8GEB0</accession>
<sequence>MHSHIKSRNAPPQASAMIEALRGLGYNTATALADIIDNSISAEGNNIDLLFHWDGQKSRVIVWDNGNGMNAEEIDKAMRLGGRSPLEQRDAKDLGRFGLGLKTASFSQCRKLTVVSCGKDGTHSLRWDLDVLAIQQDGGWHLLEGPFSEHEVLTKDINDVGHGTMVIWEELDRIISSKFTVDDWLNLIDQIESHLSMVFHRYLENKEKLTIRINGKAIKPWDPFLSGHPSKPWNSPVQPFKNTQIKIECHVLPHKDRLTAQELKAVEGPNGWIAQQGFYVYRNERLIVAGSWLGLKSSDFQRKAWVKDEIHKLARIRLDIPNTMDKEWEIDIRKAVARPPVYLRKWLASHAEDTRNRARKVFIYRGQITKTAIDKGEVKQAWKAEHSASGMRYKIDFEHPAISSVIENAGDLLPNLKAMLRVIEATVPIQRIWLDTAENKEAPHTGFSGEPSTEVLEVLTTLYRNMIQIKGMTPEQAKKSLHKTEPFNNYPNLIEELSE</sequence>
<proteinExistence type="predicted"/>
<name>A0A8X8GEB0_ACIGI</name>
<dbReference type="RefSeq" id="WP_234623102.1">
    <property type="nucleotide sequence ID" value="NZ_JAHWXT010000002.1"/>
</dbReference>
<keyword evidence="1" id="KW-0547">Nucleotide-binding</keyword>
<comment type="caution">
    <text evidence="1">The sequence shown here is derived from an EMBL/GenBank/DDBJ whole genome shotgun (WGS) entry which is preliminary data.</text>
</comment>
<dbReference type="GO" id="GO:0005524">
    <property type="term" value="F:ATP binding"/>
    <property type="evidence" value="ECO:0007669"/>
    <property type="project" value="UniProtKB-KW"/>
</dbReference>
<organism evidence="1 2">
    <name type="scientific">Acinetobacter guillouiae</name>
    <name type="common">Acinetobacter genomosp. 11</name>
    <dbReference type="NCBI Taxonomy" id="106649"/>
    <lineage>
        <taxon>Bacteria</taxon>
        <taxon>Pseudomonadati</taxon>
        <taxon>Pseudomonadota</taxon>
        <taxon>Gammaproteobacteria</taxon>
        <taxon>Moraxellales</taxon>
        <taxon>Moraxellaceae</taxon>
        <taxon>Acinetobacter</taxon>
    </lineage>
</organism>
<reference evidence="1" key="1">
    <citation type="submission" date="2021-07" db="EMBL/GenBank/DDBJ databases">
        <authorList>
            <person name="Fernandez M."/>
            <person name="Pereira P."/>
            <person name="Torres Tejerizo G.A."/>
            <person name="Gonzalez P."/>
            <person name="Agostini E."/>
        </authorList>
    </citation>
    <scope>NUCLEOTIDE SEQUENCE</scope>
    <source>
        <strain evidence="1">SFC 500-1A</strain>
    </source>
</reference>
<dbReference type="Gene3D" id="3.30.565.10">
    <property type="entry name" value="Histidine kinase-like ATPase, C-terminal domain"/>
    <property type="match status" value="1"/>
</dbReference>
<dbReference type="AlphaFoldDB" id="A0A8X8GEB0"/>
<dbReference type="Proteomes" id="UP000887320">
    <property type="component" value="Unassembled WGS sequence"/>
</dbReference>
<keyword evidence="1" id="KW-0067">ATP-binding</keyword>